<reference evidence="4" key="1">
    <citation type="journal article" date="2019" name="Int. J. Syst. Evol. Microbiol.">
        <title>The Global Catalogue of Microorganisms (GCM) 10K type strain sequencing project: providing services to taxonomists for standard genome sequencing and annotation.</title>
        <authorList>
            <consortium name="The Broad Institute Genomics Platform"/>
            <consortium name="The Broad Institute Genome Sequencing Center for Infectious Disease"/>
            <person name="Wu L."/>
            <person name="Ma J."/>
        </authorList>
    </citation>
    <scope>NUCLEOTIDE SEQUENCE [LARGE SCALE GENOMIC DNA]</scope>
    <source>
        <strain evidence="4">CGMCC 4.7323</strain>
    </source>
</reference>
<evidence type="ECO:0000313" key="4">
    <source>
        <dbReference type="Proteomes" id="UP000600080"/>
    </source>
</evidence>
<comment type="caution">
    <text evidence="3">The sequence shown here is derived from an EMBL/GenBank/DDBJ whole genome shotgun (WGS) entry which is preliminary data.</text>
</comment>
<name>A0ABQ2J3C8_9ACTN</name>
<dbReference type="Proteomes" id="UP000600080">
    <property type="component" value="Unassembled WGS sequence"/>
</dbReference>
<dbReference type="InterPro" id="IPR036390">
    <property type="entry name" value="WH_DNA-bd_sf"/>
</dbReference>
<evidence type="ECO:0000256" key="1">
    <source>
        <dbReference type="SAM" id="MobiDB-lite"/>
    </source>
</evidence>
<keyword evidence="4" id="KW-1185">Reference proteome</keyword>
<accession>A0ABQ2J3C8</accession>
<dbReference type="RefSeq" id="WP_189096334.1">
    <property type="nucleotide sequence ID" value="NZ_BMND01000003.1"/>
</dbReference>
<dbReference type="GeneID" id="301546906"/>
<dbReference type="Gene3D" id="1.10.10.10">
    <property type="entry name" value="Winged helix-like DNA-binding domain superfamily/Winged helix DNA-binding domain"/>
    <property type="match status" value="1"/>
</dbReference>
<evidence type="ECO:0000259" key="2">
    <source>
        <dbReference type="Pfam" id="PF03551"/>
    </source>
</evidence>
<gene>
    <name evidence="3" type="ORF">GCM10012285_10240</name>
</gene>
<organism evidence="3 4">
    <name type="scientific">Streptomyces kronopolitis</name>
    <dbReference type="NCBI Taxonomy" id="1612435"/>
    <lineage>
        <taxon>Bacteria</taxon>
        <taxon>Bacillati</taxon>
        <taxon>Actinomycetota</taxon>
        <taxon>Actinomycetes</taxon>
        <taxon>Kitasatosporales</taxon>
        <taxon>Streptomycetaceae</taxon>
        <taxon>Streptomyces</taxon>
    </lineage>
</organism>
<dbReference type="Pfam" id="PF03551">
    <property type="entry name" value="PadR"/>
    <property type="match status" value="1"/>
</dbReference>
<proteinExistence type="predicted"/>
<protein>
    <recommendedName>
        <fullName evidence="2">Transcription regulator PadR N-terminal domain-containing protein</fullName>
    </recommendedName>
</protein>
<dbReference type="PANTHER" id="PTHR43252">
    <property type="entry name" value="TRANSCRIPTIONAL REGULATOR YQJI"/>
    <property type="match status" value="1"/>
</dbReference>
<feature type="domain" description="Transcription regulator PadR N-terminal" evidence="2">
    <location>
        <begin position="16"/>
        <end position="84"/>
    </location>
</feature>
<dbReference type="InterPro" id="IPR036388">
    <property type="entry name" value="WH-like_DNA-bd_sf"/>
</dbReference>
<dbReference type="InterPro" id="IPR005149">
    <property type="entry name" value="Tscrpt_reg_PadR_N"/>
</dbReference>
<feature type="region of interest" description="Disordered" evidence="1">
    <location>
        <begin position="85"/>
        <end position="116"/>
    </location>
</feature>
<evidence type="ECO:0000313" key="3">
    <source>
        <dbReference type="EMBL" id="GGN36452.1"/>
    </source>
</evidence>
<sequence length="216" mass="23380">MSGNLRFSHSQIRLHLLALLDQQPSHGYGLLTKLSERFAGAYRPSPGIVYPRLRQLEAEGLLSHATADGRKIYRLTPAGRQELERHRLAGSSSPGTVDRPGEQPAAQSSVAPVEPLSDPIRSAVEEIVGDFRKQFGSAREGPALGLDEHHGLSWTVSFPPGPQPSARTFFQQRLDDLTTAAQKLLQSESTPDNALWEGARLLDEVTAKLGSGGSVS</sequence>
<dbReference type="PANTHER" id="PTHR43252:SF7">
    <property type="entry name" value="TRANSCRIPTIONAL REGULATOR YQJI"/>
    <property type="match status" value="1"/>
</dbReference>
<dbReference type="SUPFAM" id="SSF46785">
    <property type="entry name" value="Winged helix' DNA-binding domain"/>
    <property type="match status" value="1"/>
</dbReference>
<dbReference type="EMBL" id="BMND01000003">
    <property type="protein sequence ID" value="GGN36452.1"/>
    <property type="molecule type" value="Genomic_DNA"/>
</dbReference>